<dbReference type="Gene3D" id="3.40.50.150">
    <property type="entry name" value="Vaccinia Virus protein VP39"/>
    <property type="match status" value="1"/>
</dbReference>
<keyword evidence="4 7" id="KW-0808">Transferase</keyword>
<feature type="binding site" evidence="7">
    <location>
        <position position="131"/>
    </location>
    <ligand>
        <name>substrate</name>
    </ligand>
</feature>
<organism evidence="8 9">
    <name type="scientific">Candidatus Coproplasma avicola</name>
    <dbReference type="NCBI Taxonomy" id="2840744"/>
    <lineage>
        <taxon>Bacteria</taxon>
        <taxon>Bacillati</taxon>
        <taxon>Bacillota</taxon>
        <taxon>Clostridia</taxon>
        <taxon>Eubacteriales</taxon>
        <taxon>Candidatus Coproplasma</taxon>
    </lineage>
</organism>
<evidence type="ECO:0000256" key="3">
    <source>
        <dbReference type="ARBA" id="ARBA00022603"/>
    </source>
</evidence>
<keyword evidence="3 7" id="KW-0489">Methyltransferase</keyword>
<dbReference type="GO" id="GO:0043527">
    <property type="term" value="C:tRNA methyltransferase complex"/>
    <property type="evidence" value="ECO:0007669"/>
    <property type="project" value="TreeGrafter"/>
</dbReference>
<dbReference type="NCBIfam" id="NF001080">
    <property type="entry name" value="PRK00121.2-2"/>
    <property type="match status" value="1"/>
</dbReference>
<feature type="binding site" evidence="7">
    <location>
        <position position="163"/>
    </location>
    <ligand>
        <name>substrate</name>
    </ligand>
</feature>
<gene>
    <name evidence="7 8" type="primary">trmB</name>
    <name evidence="8" type="ORF">IAB94_05480</name>
</gene>
<dbReference type="Proteomes" id="UP000823913">
    <property type="component" value="Unassembled WGS sequence"/>
</dbReference>
<evidence type="ECO:0000313" key="9">
    <source>
        <dbReference type="Proteomes" id="UP000823913"/>
    </source>
</evidence>
<dbReference type="InterPro" id="IPR055361">
    <property type="entry name" value="tRNA_methyltr_TrmB_bact"/>
</dbReference>
<evidence type="ECO:0000256" key="7">
    <source>
        <dbReference type="HAMAP-Rule" id="MF_01057"/>
    </source>
</evidence>
<feature type="binding site" evidence="7">
    <location>
        <position position="127"/>
    </location>
    <ligand>
        <name>S-adenosyl-L-methionine</name>
        <dbReference type="ChEBI" id="CHEBI:59789"/>
    </ligand>
</feature>
<comment type="pathway">
    <text evidence="7">tRNA modification; N(7)-methylguanine-tRNA biosynthesis.</text>
</comment>
<evidence type="ECO:0000256" key="4">
    <source>
        <dbReference type="ARBA" id="ARBA00022679"/>
    </source>
</evidence>
<keyword evidence="6 7" id="KW-0819">tRNA processing</keyword>
<evidence type="ECO:0000313" key="8">
    <source>
        <dbReference type="EMBL" id="HIR67477.1"/>
    </source>
</evidence>
<name>A0A9D1J9Y4_9FIRM</name>
<comment type="caution">
    <text evidence="8">The sequence shown here is derived from an EMBL/GenBank/DDBJ whole genome shotgun (WGS) entry which is preliminary data.</text>
</comment>
<dbReference type="InterPro" id="IPR003358">
    <property type="entry name" value="tRNA_(Gua-N-7)_MeTrfase_Trmb"/>
</dbReference>
<dbReference type="EC" id="2.1.1.33" evidence="7"/>
<sequence>MHKKSHLEERLAACGDILTVADLSQKNMKLAAEERVLLNFESVFPHPAPVHLEVGCGKGGFVNAMARLHPDINFIAVEKISNVMIEGCESALALGIKNVHFLICAAEVLPKYIPEGSISRLYLNFSNPLPKLGYAKQRLTNPRFLKIYKSLLSDGGEIWQKTDDEAFFDYSLQSYEEEGLHILSVCRDLAAQPFEGNVITEHERLFMDQGKKIYRAVVRV</sequence>
<dbReference type="PANTHER" id="PTHR23417:SF14">
    <property type="entry name" value="PENTACOTRIPEPTIDE-REPEAT REGION OF PRORP DOMAIN-CONTAINING PROTEIN"/>
    <property type="match status" value="1"/>
</dbReference>
<dbReference type="InterPro" id="IPR029063">
    <property type="entry name" value="SAM-dependent_MTases_sf"/>
</dbReference>
<keyword evidence="5 7" id="KW-0949">S-adenosyl-L-methionine</keyword>
<evidence type="ECO:0000256" key="5">
    <source>
        <dbReference type="ARBA" id="ARBA00022691"/>
    </source>
</evidence>
<dbReference type="PANTHER" id="PTHR23417">
    <property type="entry name" value="3-DEOXY-D-MANNO-OCTULOSONIC-ACID TRANSFERASE/TRNA GUANINE-N 7 - -METHYLTRANSFERASE"/>
    <property type="match status" value="1"/>
</dbReference>
<feature type="binding site" evidence="7">
    <location>
        <position position="78"/>
    </location>
    <ligand>
        <name>S-adenosyl-L-methionine</name>
        <dbReference type="ChEBI" id="CHEBI:59789"/>
    </ligand>
</feature>
<comment type="caution">
    <text evidence="7">Lacks conserved residue(s) required for the propagation of feature annotation.</text>
</comment>
<dbReference type="PROSITE" id="PS51625">
    <property type="entry name" value="SAM_MT_TRMB"/>
    <property type="match status" value="1"/>
</dbReference>
<dbReference type="Pfam" id="PF02390">
    <property type="entry name" value="Methyltransf_4"/>
    <property type="match status" value="1"/>
</dbReference>
<comment type="function">
    <text evidence="2 7">Catalyzes the formation of N(7)-methylguanine at position 46 (m7G46) in tRNA.</text>
</comment>
<dbReference type="AlphaFoldDB" id="A0A9D1J9Y4"/>
<dbReference type="GO" id="GO:0008176">
    <property type="term" value="F:tRNA (guanine(46)-N7)-methyltransferase activity"/>
    <property type="evidence" value="ECO:0007669"/>
    <property type="project" value="UniProtKB-UniRule"/>
</dbReference>
<evidence type="ECO:0000256" key="6">
    <source>
        <dbReference type="ARBA" id="ARBA00022694"/>
    </source>
</evidence>
<evidence type="ECO:0000256" key="2">
    <source>
        <dbReference type="ARBA" id="ARBA00003015"/>
    </source>
</evidence>
<protein>
    <recommendedName>
        <fullName evidence="7">tRNA (guanine-N(7)-)-methyltransferase</fullName>
        <ecNumber evidence="7">2.1.1.33</ecNumber>
    </recommendedName>
    <alternativeName>
        <fullName evidence="7">tRNA (guanine(46)-N(7))-methyltransferase</fullName>
    </alternativeName>
    <alternativeName>
        <fullName evidence="7">tRNA(m7G46)-methyltransferase</fullName>
    </alternativeName>
</protein>
<accession>A0A9D1J9Y4</accession>
<dbReference type="SUPFAM" id="SSF53335">
    <property type="entry name" value="S-adenosyl-L-methionine-dependent methyltransferases"/>
    <property type="match status" value="1"/>
</dbReference>
<dbReference type="CDD" id="cd02440">
    <property type="entry name" value="AdoMet_MTases"/>
    <property type="match status" value="1"/>
</dbReference>
<proteinExistence type="inferred from homology"/>
<feature type="binding site" evidence="7">
    <location>
        <position position="53"/>
    </location>
    <ligand>
        <name>S-adenosyl-L-methionine</name>
        <dbReference type="ChEBI" id="CHEBI:59789"/>
    </ligand>
</feature>
<dbReference type="HAMAP" id="MF_01057">
    <property type="entry name" value="tRNA_methyltr_TrmB"/>
    <property type="match status" value="1"/>
</dbReference>
<evidence type="ECO:0000256" key="1">
    <source>
        <dbReference type="ARBA" id="ARBA00000142"/>
    </source>
</evidence>
<comment type="similarity">
    <text evidence="7">Belongs to the class I-like SAM-binding methyltransferase superfamily. TrmB family.</text>
</comment>
<dbReference type="EMBL" id="DVHK01000112">
    <property type="protein sequence ID" value="HIR67477.1"/>
    <property type="molecule type" value="Genomic_DNA"/>
</dbReference>
<dbReference type="NCBIfam" id="TIGR00091">
    <property type="entry name" value="tRNA (guanosine(46)-N7)-methyltransferase TrmB"/>
    <property type="match status" value="1"/>
</dbReference>
<reference evidence="8" key="1">
    <citation type="submission" date="2020-10" db="EMBL/GenBank/DDBJ databases">
        <authorList>
            <person name="Gilroy R."/>
        </authorList>
    </citation>
    <scope>NUCLEOTIDE SEQUENCE</scope>
    <source>
        <strain evidence="8">ChiW16-3235</strain>
    </source>
</reference>
<comment type="catalytic activity">
    <reaction evidence="1 7">
        <text>guanosine(46) in tRNA + S-adenosyl-L-methionine = N(7)-methylguanosine(46) in tRNA + S-adenosyl-L-homocysteine</text>
        <dbReference type="Rhea" id="RHEA:42708"/>
        <dbReference type="Rhea" id="RHEA-COMP:10188"/>
        <dbReference type="Rhea" id="RHEA-COMP:10189"/>
        <dbReference type="ChEBI" id="CHEBI:57856"/>
        <dbReference type="ChEBI" id="CHEBI:59789"/>
        <dbReference type="ChEBI" id="CHEBI:74269"/>
        <dbReference type="ChEBI" id="CHEBI:74480"/>
        <dbReference type="EC" id="2.1.1.33"/>
    </reaction>
</comment>
<reference evidence="8" key="2">
    <citation type="journal article" date="2021" name="PeerJ">
        <title>Extensive microbial diversity within the chicken gut microbiome revealed by metagenomics and culture.</title>
        <authorList>
            <person name="Gilroy R."/>
            <person name="Ravi A."/>
            <person name="Getino M."/>
            <person name="Pursley I."/>
            <person name="Horton D.L."/>
            <person name="Alikhan N.F."/>
            <person name="Baker D."/>
            <person name="Gharbi K."/>
            <person name="Hall N."/>
            <person name="Watson M."/>
            <person name="Adriaenssens E.M."/>
            <person name="Foster-Nyarko E."/>
            <person name="Jarju S."/>
            <person name="Secka A."/>
            <person name="Antonio M."/>
            <person name="Oren A."/>
            <person name="Chaudhuri R.R."/>
            <person name="La Ragione R."/>
            <person name="Hildebrand F."/>
            <person name="Pallen M.J."/>
        </authorList>
    </citation>
    <scope>NUCLEOTIDE SEQUENCE</scope>
    <source>
        <strain evidence="8">ChiW16-3235</strain>
    </source>
</reference>